<sequence length="407" mass="47820">MATEILKSFNHLQSELEEARSSLKGVDENIKRLIGRDPSELPPRPGVKRPLNDKILHSTSKLPRREKVYEEPIKTQPKGLISKVIAAPKEIPSRQDALDKQGQDEKFKARNRRMFGALLGTLQKFQQEEAKLKKKEEKRSQIEKKIEEHEMQEKEEIKKERQELFLNRRKKQQEIKMIELKMLRMKEYTLWENSQKPRAHFIVTKAKPPIHYLPRRMSDKSKELLSKSKKDIEEQIEKKRQAIFDELTHIEERMKKNFEGKNQNQGPKEETSNTRHDRHNSDNDSDDDTDSKVDEKEQKDEPMDNIDDMKMKESEENQDNLDISVSAKPDSDDNRDQEMSDKIVDDNVQNNVSETIEVNREQTEKMEAIDNEPNMCIEQKTNSELEEKSEENTPQTTDIDKSENTSI</sequence>
<comment type="similarity">
    <text evidence="2">Belongs to the pinin family.</text>
</comment>
<evidence type="ECO:0000256" key="7">
    <source>
        <dbReference type="ARBA" id="ARBA00023242"/>
    </source>
</evidence>
<evidence type="ECO:0000256" key="3">
    <source>
        <dbReference type="ARBA" id="ARBA00022664"/>
    </source>
</evidence>
<dbReference type="GO" id="GO:0006397">
    <property type="term" value="P:mRNA processing"/>
    <property type="evidence" value="ECO:0007669"/>
    <property type="project" value="UniProtKB-KW"/>
</dbReference>
<keyword evidence="6" id="KW-0508">mRNA splicing</keyword>
<comment type="subcellular location">
    <subcellularLocation>
        <location evidence="1">Nucleus</location>
    </subcellularLocation>
</comment>
<dbReference type="Proteomes" id="UP000625711">
    <property type="component" value="Unassembled WGS sequence"/>
</dbReference>
<evidence type="ECO:0000256" key="5">
    <source>
        <dbReference type="ARBA" id="ARBA00023163"/>
    </source>
</evidence>
<accession>A0A834IIL4</accession>
<feature type="region of interest" description="Disordered" evidence="9">
    <location>
        <begin position="368"/>
        <end position="407"/>
    </location>
</feature>
<evidence type="ECO:0000256" key="1">
    <source>
        <dbReference type="ARBA" id="ARBA00004123"/>
    </source>
</evidence>
<dbReference type="Pfam" id="PF04696">
    <property type="entry name" value="Pinin_SDK_memA"/>
    <property type="match status" value="1"/>
</dbReference>
<feature type="domain" description="Pinin/SDK/MemA protein" evidence="10">
    <location>
        <begin position="107"/>
        <end position="229"/>
    </location>
</feature>
<dbReference type="OrthoDB" id="330772at2759"/>
<dbReference type="GO" id="GO:0008380">
    <property type="term" value="P:RNA splicing"/>
    <property type="evidence" value="ECO:0007669"/>
    <property type="project" value="UniProtKB-KW"/>
</dbReference>
<comment type="caution">
    <text evidence="11">The sequence shown here is derived from an EMBL/GenBank/DDBJ whole genome shotgun (WGS) entry which is preliminary data.</text>
</comment>
<dbReference type="AlphaFoldDB" id="A0A834IIL4"/>
<evidence type="ECO:0000256" key="4">
    <source>
        <dbReference type="ARBA" id="ARBA00023015"/>
    </source>
</evidence>
<proteinExistence type="inferred from homology"/>
<evidence type="ECO:0000313" key="11">
    <source>
        <dbReference type="EMBL" id="KAF7278543.1"/>
    </source>
</evidence>
<dbReference type="EMBL" id="JAACXV010000397">
    <property type="protein sequence ID" value="KAF7278543.1"/>
    <property type="molecule type" value="Genomic_DNA"/>
</dbReference>
<dbReference type="InterPro" id="IPR006786">
    <property type="entry name" value="Pinin_SDK_MemA"/>
</dbReference>
<keyword evidence="5" id="KW-0804">Transcription</keyword>
<gene>
    <name evidence="11" type="ORF">GWI33_008247</name>
</gene>
<keyword evidence="12" id="KW-1185">Reference proteome</keyword>
<feature type="region of interest" description="Disordered" evidence="9">
    <location>
        <begin position="254"/>
        <end position="344"/>
    </location>
</feature>
<feature type="coiled-coil region" evidence="8">
    <location>
        <begin position="9"/>
        <end position="36"/>
    </location>
</feature>
<name>A0A834IIL4_RHYFE</name>
<keyword evidence="4" id="KW-0805">Transcription regulation</keyword>
<protein>
    <recommendedName>
        <fullName evidence="10">Pinin/SDK/MemA protein domain-containing protein</fullName>
    </recommendedName>
</protein>
<feature type="compositionally biased region" description="Basic and acidic residues" evidence="9">
    <location>
        <begin position="398"/>
        <end position="407"/>
    </location>
</feature>
<evidence type="ECO:0000256" key="2">
    <source>
        <dbReference type="ARBA" id="ARBA00010386"/>
    </source>
</evidence>
<dbReference type="InterPro" id="IPR039853">
    <property type="entry name" value="Pinin"/>
</dbReference>
<feature type="compositionally biased region" description="Basic and acidic residues" evidence="9">
    <location>
        <begin position="290"/>
        <end position="315"/>
    </location>
</feature>
<keyword evidence="3" id="KW-0507">mRNA processing</keyword>
<dbReference type="GO" id="GO:0071013">
    <property type="term" value="C:catalytic step 2 spliceosome"/>
    <property type="evidence" value="ECO:0007669"/>
    <property type="project" value="TreeGrafter"/>
</dbReference>
<dbReference type="PANTHER" id="PTHR12707:SF0">
    <property type="entry name" value="PININ"/>
    <property type="match status" value="1"/>
</dbReference>
<evidence type="ECO:0000256" key="9">
    <source>
        <dbReference type="SAM" id="MobiDB-lite"/>
    </source>
</evidence>
<feature type="compositionally biased region" description="Basic and acidic residues" evidence="9">
    <location>
        <begin position="329"/>
        <end position="344"/>
    </location>
</feature>
<evidence type="ECO:0000313" key="12">
    <source>
        <dbReference type="Proteomes" id="UP000625711"/>
    </source>
</evidence>
<evidence type="ECO:0000256" key="6">
    <source>
        <dbReference type="ARBA" id="ARBA00023187"/>
    </source>
</evidence>
<evidence type="ECO:0000259" key="10">
    <source>
        <dbReference type="Pfam" id="PF04696"/>
    </source>
</evidence>
<feature type="compositionally biased region" description="Basic and acidic residues" evidence="9">
    <location>
        <begin position="267"/>
        <end position="282"/>
    </location>
</feature>
<organism evidence="11 12">
    <name type="scientific">Rhynchophorus ferrugineus</name>
    <name type="common">Red palm weevil</name>
    <name type="synonym">Curculio ferrugineus</name>
    <dbReference type="NCBI Taxonomy" id="354439"/>
    <lineage>
        <taxon>Eukaryota</taxon>
        <taxon>Metazoa</taxon>
        <taxon>Ecdysozoa</taxon>
        <taxon>Arthropoda</taxon>
        <taxon>Hexapoda</taxon>
        <taxon>Insecta</taxon>
        <taxon>Pterygota</taxon>
        <taxon>Neoptera</taxon>
        <taxon>Endopterygota</taxon>
        <taxon>Coleoptera</taxon>
        <taxon>Polyphaga</taxon>
        <taxon>Cucujiformia</taxon>
        <taxon>Curculionidae</taxon>
        <taxon>Dryophthorinae</taxon>
        <taxon>Rhynchophorus</taxon>
    </lineage>
</organism>
<keyword evidence="8" id="KW-0175">Coiled coil</keyword>
<reference evidence="11" key="1">
    <citation type="submission" date="2020-08" db="EMBL/GenBank/DDBJ databases">
        <title>Genome sequencing and assembly of the red palm weevil Rhynchophorus ferrugineus.</title>
        <authorList>
            <person name="Dias G.B."/>
            <person name="Bergman C.M."/>
            <person name="Manee M."/>
        </authorList>
    </citation>
    <scope>NUCLEOTIDE SEQUENCE</scope>
    <source>
        <strain evidence="11">AA-2017</strain>
        <tissue evidence="11">Whole larva</tissue>
    </source>
</reference>
<evidence type="ECO:0000256" key="8">
    <source>
        <dbReference type="SAM" id="Coils"/>
    </source>
</evidence>
<keyword evidence="7" id="KW-0539">Nucleus</keyword>
<feature type="coiled-coil region" evidence="8">
    <location>
        <begin position="125"/>
        <end position="174"/>
    </location>
</feature>
<dbReference type="PANTHER" id="PTHR12707">
    <property type="entry name" value="PINN"/>
    <property type="match status" value="1"/>
</dbReference>